<name>A0AAD1TMK0_PELCU</name>
<dbReference type="SMART" id="SM00060">
    <property type="entry name" value="FN3"/>
    <property type="match status" value="11"/>
</dbReference>
<dbReference type="SUPFAM" id="SSF49265">
    <property type="entry name" value="Fibronectin type III"/>
    <property type="match status" value="6"/>
</dbReference>
<accession>A0AAD1TMK0</accession>
<evidence type="ECO:0000259" key="1">
    <source>
        <dbReference type="PROSITE" id="PS50853"/>
    </source>
</evidence>
<dbReference type="InterPro" id="IPR050713">
    <property type="entry name" value="RTP_Phos/Ushers"/>
</dbReference>
<reference evidence="2" key="1">
    <citation type="submission" date="2022-03" db="EMBL/GenBank/DDBJ databases">
        <authorList>
            <person name="Alioto T."/>
            <person name="Alioto T."/>
            <person name="Gomez Garrido J."/>
        </authorList>
    </citation>
    <scope>NUCLEOTIDE SEQUENCE</scope>
</reference>
<dbReference type="EMBL" id="CAKOES020000029">
    <property type="protein sequence ID" value="CAH2329752.1"/>
    <property type="molecule type" value="Genomic_DNA"/>
</dbReference>
<dbReference type="PROSITE" id="PS50853">
    <property type="entry name" value="FN3"/>
    <property type="match status" value="7"/>
</dbReference>
<keyword evidence="2" id="KW-0675">Receptor</keyword>
<protein>
    <submittedName>
        <fullName evidence="2">Receptor-type tyrosine- phosphatase eta-like isoform X1</fullName>
    </submittedName>
</protein>
<feature type="domain" description="Fibronectin type-III" evidence="1">
    <location>
        <begin position="16"/>
        <end position="102"/>
    </location>
</feature>
<dbReference type="Proteomes" id="UP001295444">
    <property type="component" value="Unassembled WGS sequence"/>
</dbReference>
<feature type="domain" description="Fibronectin type-III" evidence="1">
    <location>
        <begin position="877"/>
        <end position="961"/>
    </location>
</feature>
<feature type="domain" description="Fibronectin type-III" evidence="1">
    <location>
        <begin position="708"/>
        <end position="791"/>
    </location>
</feature>
<organism evidence="2 3">
    <name type="scientific">Pelobates cultripes</name>
    <name type="common">Western spadefoot toad</name>
    <dbReference type="NCBI Taxonomy" id="61616"/>
    <lineage>
        <taxon>Eukaryota</taxon>
        <taxon>Metazoa</taxon>
        <taxon>Chordata</taxon>
        <taxon>Craniata</taxon>
        <taxon>Vertebrata</taxon>
        <taxon>Euteleostomi</taxon>
        <taxon>Amphibia</taxon>
        <taxon>Batrachia</taxon>
        <taxon>Anura</taxon>
        <taxon>Pelobatoidea</taxon>
        <taxon>Pelobatidae</taxon>
        <taxon>Pelobates</taxon>
    </lineage>
</organism>
<feature type="domain" description="Fibronectin type-III" evidence="1">
    <location>
        <begin position="538"/>
        <end position="628"/>
    </location>
</feature>
<dbReference type="GO" id="GO:0043235">
    <property type="term" value="C:receptor complex"/>
    <property type="evidence" value="ECO:0007669"/>
    <property type="project" value="TreeGrafter"/>
</dbReference>
<dbReference type="Pfam" id="PF00041">
    <property type="entry name" value="fn3"/>
    <property type="match status" value="10"/>
</dbReference>
<feature type="domain" description="Fibronectin type-III" evidence="1">
    <location>
        <begin position="103"/>
        <end position="190"/>
    </location>
</feature>
<dbReference type="InterPro" id="IPR036116">
    <property type="entry name" value="FN3_sf"/>
</dbReference>
<keyword evidence="3" id="KW-1185">Reference proteome</keyword>
<feature type="domain" description="Fibronectin type-III" evidence="1">
    <location>
        <begin position="451"/>
        <end position="537"/>
    </location>
</feature>
<feature type="domain" description="Fibronectin type-III" evidence="1">
    <location>
        <begin position="277"/>
        <end position="364"/>
    </location>
</feature>
<dbReference type="PANTHER" id="PTHR46957">
    <property type="entry name" value="CYTOKINE RECEPTOR"/>
    <property type="match status" value="1"/>
</dbReference>
<evidence type="ECO:0000313" key="3">
    <source>
        <dbReference type="Proteomes" id="UP001295444"/>
    </source>
</evidence>
<dbReference type="CDD" id="cd00063">
    <property type="entry name" value="FN3"/>
    <property type="match status" value="10"/>
</dbReference>
<evidence type="ECO:0000313" key="2">
    <source>
        <dbReference type="EMBL" id="CAH2329752.1"/>
    </source>
</evidence>
<sequence>MSYFIEHHFYILVPAAVENVIIENITTNSVLLIWQTPEGNRSSYELEVLGDSASVVSINSNDTSYLVDQLIPGNFYTFNVYAKAGNGLTGGIAENYTYTVPAAVENVIIENITTNSVLLIWQTPEGNRSSYELEVLGDSSSVVSLNSNDTSYLVDQLIPGNFYTFNIYAKGGNGLTGGIAENYTFTVPAAVENVIIENITTNSVLLIWQTPEGNRSSYELEVLGNSSSVVSLNSNDTSYLVDQLIPGNFYTFNIYAKGGNGLTGGIAENYTFTVPAAVENVIIENITTNSVLLIWQTPEGNRSSYELEVLGDSSSVVSLNSNDTSYLVDQLIPGNFYTFNIYAKAGNGLTGGIAENYTFTVPAAVENVIIEIITTNSVLLIWQTPEGNRSSYELEVLGDSSSVVSLNSNDTSYLVDQLIPGNFYTFNIYAKAGNGLTGGIAENYTFTVPAVIADVIIQNITTNSVLLSWPTPPGNRSSYELEVSGTPSQNMTLNYYETTVFLDHLVPGNFYIFTMFAKAGNGLSGNKTEKATYTPPGKVTILDVLKLNLSSLYLSWSPSEGNQSAYLVDVLGESSQWFTVTTESATITNLTTDIQYTVRISALAGENDLKLQGSSSDISVLLSDTLSATNITTNSLKLVWLPENIEQISYNITSFGIPSYNWSGASEEVLIESLIPGNLYTIQLSASQENNVLYGYGGRISVFTRPDIIRNVQFGNISTTSIDLSWNPPFGNHSNYIIEMTGDYLQNLTTESASIYNLTPGTQYTFKISAVAGENVPGDIYKLSVFTEPDVVQYLNISWISASSAFLSWTQPQGGHLFYQLDVTGPSTNNLTSYTEFLLVSDLIPGSQYNFSVYAVVGENRTQGKAVTVSGMTQPGVVRDIQLVNISSTSIQLTWLPPIGTHSYYKISVIGDIFQDLTTSSESLSIKDLTPGTYYTFVISAVEENTEGTTQEISTYTGKESLDCSFFHKTIYL</sequence>
<dbReference type="PANTHER" id="PTHR46957:SF10">
    <property type="entry name" value="PROTEIN TYROSINE PHOSPHATASE, RECEPTOR TYPE, H"/>
    <property type="match status" value="1"/>
</dbReference>
<dbReference type="InterPro" id="IPR003961">
    <property type="entry name" value="FN3_dom"/>
</dbReference>
<dbReference type="Gene3D" id="2.60.40.10">
    <property type="entry name" value="Immunoglobulins"/>
    <property type="match status" value="11"/>
</dbReference>
<comment type="caution">
    <text evidence="2">The sequence shown here is derived from an EMBL/GenBank/DDBJ whole genome shotgun (WGS) entry which is preliminary data.</text>
</comment>
<dbReference type="InterPro" id="IPR013783">
    <property type="entry name" value="Ig-like_fold"/>
</dbReference>
<gene>
    <name evidence="2" type="ORF">PECUL_23A046315</name>
</gene>
<proteinExistence type="predicted"/>
<dbReference type="AlphaFoldDB" id="A0AAD1TMK0"/>